<keyword evidence="1" id="KW-1133">Transmembrane helix</keyword>
<dbReference type="AlphaFoldDB" id="A0AAE2VXZ3"/>
<sequence>MKQIFALITGVVFGTGIAISGMMDPAKVLNFFDVAGTWDPSLAFVMGGALVVTFIGYRLAWKRSAPLLGERFQIPTNSTIDMKLVGGSALFGIGWGIAGFCPGAAIPALGTGRWEVALFVAAVIVGFYLRRLLSSVGAATATN</sequence>
<organism evidence="2 3">
    <name type="scientific">Sulfitobacter geojensis</name>
    <dbReference type="NCBI Taxonomy" id="1342299"/>
    <lineage>
        <taxon>Bacteria</taxon>
        <taxon>Pseudomonadati</taxon>
        <taxon>Pseudomonadota</taxon>
        <taxon>Alphaproteobacteria</taxon>
        <taxon>Rhodobacterales</taxon>
        <taxon>Roseobacteraceae</taxon>
        <taxon>Sulfitobacter</taxon>
    </lineage>
</organism>
<keyword evidence="3" id="KW-1185">Reference proteome</keyword>
<keyword evidence="1" id="KW-0812">Transmembrane</keyword>
<feature type="transmembrane region" description="Helical" evidence="1">
    <location>
        <begin position="82"/>
        <end position="106"/>
    </location>
</feature>
<feature type="transmembrane region" description="Helical" evidence="1">
    <location>
        <begin position="42"/>
        <end position="61"/>
    </location>
</feature>
<dbReference type="EMBL" id="JAFBRM010000002">
    <property type="protein sequence ID" value="MBM1713658.1"/>
    <property type="molecule type" value="Genomic_DNA"/>
</dbReference>
<name>A0AAE2VXZ3_9RHOB</name>
<dbReference type="Proteomes" id="UP000732193">
    <property type="component" value="Unassembled WGS sequence"/>
</dbReference>
<feature type="transmembrane region" description="Helical" evidence="1">
    <location>
        <begin position="112"/>
        <end position="129"/>
    </location>
</feature>
<comment type="caution">
    <text evidence="2">The sequence shown here is derived from an EMBL/GenBank/DDBJ whole genome shotgun (WGS) entry which is preliminary data.</text>
</comment>
<dbReference type="InterPro" id="IPR046513">
    <property type="entry name" value="DUF6691"/>
</dbReference>
<evidence type="ECO:0000313" key="3">
    <source>
        <dbReference type="Proteomes" id="UP000732193"/>
    </source>
</evidence>
<proteinExistence type="predicted"/>
<gene>
    <name evidence="2" type="ORF">JQV55_08810</name>
</gene>
<protein>
    <submittedName>
        <fullName evidence="2">YeeE/YedE family protein</fullName>
    </submittedName>
</protein>
<evidence type="ECO:0000313" key="2">
    <source>
        <dbReference type="EMBL" id="MBM1713658.1"/>
    </source>
</evidence>
<accession>A0AAE2VXZ3</accession>
<dbReference type="RefSeq" id="WP_203242002.1">
    <property type="nucleotide sequence ID" value="NZ_JAFBRH010000002.1"/>
</dbReference>
<reference evidence="2 3" key="1">
    <citation type="submission" date="2021-01" db="EMBL/GenBank/DDBJ databases">
        <title>Diatom-associated Roseobacters Show Island Model of Population Structure.</title>
        <authorList>
            <person name="Qu L."/>
            <person name="Feng X."/>
            <person name="Chen Y."/>
            <person name="Li L."/>
            <person name="Wang X."/>
            <person name="Hu Z."/>
            <person name="Wang H."/>
            <person name="Luo H."/>
        </authorList>
    </citation>
    <scope>NUCLEOTIDE SEQUENCE [LARGE SCALE GENOMIC DNA]</scope>
    <source>
        <strain evidence="2 3">TR60-84</strain>
    </source>
</reference>
<dbReference type="Pfam" id="PF20398">
    <property type="entry name" value="DUF6691"/>
    <property type="match status" value="1"/>
</dbReference>
<keyword evidence="1" id="KW-0472">Membrane</keyword>
<evidence type="ECO:0000256" key="1">
    <source>
        <dbReference type="SAM" id="Phobius"/>
    </source>
</evidence>